<dbReference type="RefSeq" id="WP_184041531.1">
    <property type="nucleotide sequence ID" value="NZ_JACHHY010000025.1"/>
</dbReference>
<reference evidence="5 6" key="1">
    <citation type="submission" date="2020-08" db="EMBL/GenBank/DDBJ databases">
        <title>Genomic Encyclopedia of Type Strains, Phase IV (KMG-IV): sequencing the most valuable type-strain genomes for metagenomic binning, comparative biology and taxonomic classification.</title>
        <authorList>
            <person name="Goeker M."/>
        </authorList>
    </citation>
    <scope>NUCLEOTIDE SEQUENCE [LARGE SCALE GENOMIC DNA]</scope>
    <source>
        <strain evidence="5 6">DSM 27165</strain>
    </source>
</reference>
<dbReference type="GO" id="GO:0009435">
    <property type="term" value="P:NAD+ biosynthetic process"/>
    <property type="evidence" value="ECO:0007669"/>
    <property type="project" value="InterPro"/>
</dbReference>
<name>A0A840MLU4_9PROT</name>
<dbReference type="GO" id="GO:0005737">
    <property type="term" value="C:cytoplasm"/>
    <property type="evidence" value="ECO:0007669"/>
    <property type="project" value="InterPro"/>
</dbReference>
<dbReference type="EMBL" id="JACHHY010000025">
    <property type="protein sequence ID" value="MBB5020124.1"/>
    <property type="molecule type" value="Genomic_DNA"/>
</dbReference>
<dbReference type="InterPro" id="IPR010111">
    <property type="entry name" value="Kynureninase"/>
</dbReference>
<keyword evidence="3" id="KW-0663">Pyridoxal phosphate</keyword>
<dbReference type="GO" id="GO:0019441">
    <property type="term" value="P:L-tryptophan catabolic process to kynurenine"/>
    <property type="evidence" value="ECO:0007669"/>
    <property type="project" value="TreeGrafter"/>
</dbReference>
<dbReference type="EC" id="3.7.1.3" evidence="5"/>
<dbReference type="GO" id="GO:0030429">
    <property type="term" value="F:kynureninase activity"/>
    <property type="evidence" value="ECO:0007669"/>
    <property type="project" value="UniProtKB-EC"/>
</dbReference>
<accession>A0A840MLU4</accession>
<dbReference type="InterPro" id="IPR015424">
    <property type="entry name" value="PyrdxlP-dep_Trfase"/>
</dbReference>
<dbReference type="PANTHER" id="PTHR14084">
    <property type="entry name" value="KYNURENINASE"/>
    <property type="match status" value="1"/>
</dbReference>
<dbReference type="AlphaFoldDB" id="A0A840MLU4"/>
<evidence type="ECO:0000256" key="1">
    <source>
        <dbReference type="ARBA" id="ARBA00022642"/>
    </source>
</evidence>
<keyword evidence="2 5" id="KW-0378">Hydrolase</keyword>
<dbReference type="PANTHER" id="PTHR14084:SF0">
    <property type="entry name" value="KYNURENINASE"/>
    <property type="match status" value="1"/>
</dbReference>
<dbReference type="InterPro" id="IPR000192">
    <property type="entry name" value="Aminotrans_V_dom"/>
</dbReference>
<evidence type="ECO:0000313" key="6">
    <source>
        <dbReference type="Proteomes" id="UP000575898"/>
    </source>
</evidence>
<dbReference type="InterPro" id="IPR015421">
    <property type="entry name" value="PyrdxlP-dep_Trfase_major"/>
</dbReference>
<evidence type="ECO:0000256" key="2">
    <source>
        <dbReference type="ARBA" id="ARBA00022801"/>
    </source>
</evidence>
<evidence type="ECO:0000256" key="3">
    <source>
        <dbReference type="ARBA" id="ARBA00022898"/>
    </source>
</evidence>
<protein>
    <submittedName>
        <fullName evidence="5">Kynureninase</fullName>
        <ecNumber evidence="5">3.7.1.3</ecNumber>
    </submittedName>
</protein>
<dbReference type="GO" id="GO:0043420">
    <property type="term" value="P:anthranilate metabolic process"/>
    <property type="evidence" value="ECO:0007669"/>
    <property type="project" value="TreeGrafter"/>
</dbReference>
<sequence length="403" mass="44440">MSADYLTHALHALGDGPLTEAGIHQHLAPLFSQVLSRDEIYLANHSLGRPLDQSMHDVAEAISLWQHRLDAAWTPWLDEQQAFRSRLSTLLNAQQADCIIPKTSAGQGLRAVLNSQPNGIKVVSTRGEFDSIDFILKQYREQGRIRLNMVEPDPQGYFSSEAILAEIDADTRLVVISQVMFMTGQILPELPRIIAHAHAQGAQVLVDAYHAVGVIPVDVRQLGCDFLIGGSYKYLRGGPGACWLYIAPQVLDQHLTTLDTGWFAKQAPFSYARPDTPAFGPGGDSWLESTPPVLTWYQSRAGQQLVLGIGVERLRAYSLQQLRELKARLRVADIHCEGADEQFGAYLTIHHPHAAALAQQLLAKGVNTDARADRLRLCPDLLNTSEELQRASEIVAQVIQQGA</sequence>
<keyword evidence="1" id="KW-0662">Pyridine nucleotide biosynthesis</keyword>
<keyword evidence="6" id="KW-1185">Reference proteome</keyword>
<dbReference type="Proteomes" id="UP000575898">
    <property type="component" value="Unassembled WGS sequence"/>
</dbReference>
<dbReference type="Gene3D" id="3.90.1150.10">
    <property type="entry name" value="Aspartate Aminotransferase, domain 1"/>
    <property type="match status" value="1"/>
</dbReference>
<dbReference type="InterPro" id="IPR015422">
    <property type="entry name" value="PyrdxlP-dep_Trfase_small"/>
</dbReference>
<organism evidence="5 6">
    <name type="scientific">Chitinivorax tropicus</name>
    <dbReference type="NCBI Taxonomy" id="714531"/>
    <lineage>
        <taxon>Bacteria</taxon>
        <taxon>Pseudomonadati</taxon>
        <taxon>Pseudomonadota</taxon>
        <taxon>Betaproteobacteria</taxon>
        <taxon>Chitinivorax</taxon>
    </lineage>
</organism>
<proteinExistence type="predicted"/>
<feature type="domain" description="Aminotransferase class V" evidence="4">
    <location>
        <begin position="81"/>
        <end position="332"/>
    </location>
</feature>
<evidence type="ECO:0000259" key="4">
    <source>
        <dbReference type="Pfam" id="PF00266"/>
    </source>
</evidence>
<dbReference type="GO" id="GO:0030170">
    <property type="term" value="F:pyridoxal phosphate binding"/>
    <property type="evidence" value="ECO:0007669"/>
    <property type="project" value="InterPro"/>
</dbReference>
<dbReference type="SUPFAM" id="SSF53383">
    <property type="entry name" value="PLP-dependent transferases"/>
    <property type="match status" value="1"/>
</dbReference>
<evidence type="ECO:0000313" key="5">
    <source>
        <dbReference type="EMBL" id="MBB5020124.1"/>
    </source>
</evidence>
<comment type="caution">
    <text evidence="5">The sequence shown here is derived from an EMBL/GenBank/DDBJ whole genome shotgun (WGS) entry which is preliminary data.</text>
</comment>
<dbReference type="Gene3D" id="3.40.640.10">
    <property type="entry name" value="Type I PLP-dependent aspartate aminotransferase-like (Major domain)"/>
    <property type="match status" value="1"/>
</dbReference>
<dbReference type="Pfam" id="PF00266">
    <property type="entry name" value="Aminotran_5"/>
    <property type="match status" value="1"/>
</dbReference>
<gene>
    <name evidence="5" type="ORF">HNQ59_003438</name>
</gene>